<keyword evidence="2" id="KW-0732">Signal</keyword>
<evidence type="ECO:0000313" key="3">
    <source>
        <dbReference type="EMBL" id="GBF50966.1"/>
    </source>
</evidence>
<sequence>MKKFNRWGLLFLAIIASISFQNCTGGNVGMIYGVQNSNPTREYNSYNSVYKYGVLFHLASIPGQLGSNAGSDSKGESCSHSALWLFSWGDSSIESAKKAGKISAVSSIEYKQLGILAGALYHQFCTTVLGSGSSSTKAADADGKPANTQQRR</sequence>
<protein>
    <submittedName>
        <fullName evidence="3">TRL-like family protein</fullName>
    </submittedName>
</protein>
<reference evidence="3 4" key="1">
    <citation type="submission" date="2018-02" db="EMBL/GenBank/DDBJ databases">
        <title>Novel Leptospira species isolated from soil and water in Japan.</title>
        <authorList>
            <person name="Nakao R."/>
            <person name="Masuzawa T."/>
        </authorList>
    </citation>
    <scope>NUCLEOTIDE SEQUENCE [LARGE SCALE GENOMIC DNA]</scope>
    <source>
        <strain evidence="3 4">YH101</strain>
    </source>
</reference>
<accession>A0A2P2E2D1</accession>
<keyword evidence="4" id="KW-1185">Reference proteome</keyword>
<proteinExistence type="predicted"/>
<dbReference type="OrthoDB" id="328486at2"/>
<dbReference type="EMBL" id="BFBB01000008">
    <property type="protein sequence ID" value="GBF50966.1"/>
    <property type="molecule type" value="Genomic_DNA"/>
</dbReference>
<dbReference type="Pfam" id="PF13146">
    <property type="entry name" value="TRL"/>
    <property type="match status" value="1"/>
</dbReference>
<dbReference type="InterPro" id="IPR025113">
    <property type="entry name" value="TRL-like"/>
</dbReference>
<dbReference type="AlphaFoldDB" id="A0A2P2E2D1"/>
<comment type="caution">
    <text evidence="3">The sequence shown here is derived from an EMBL/GenBank/DDBJ whole genome shotgun (WGS) entry which is preliminary data.</text>
</comment>
<evidence type="ECO:0000256" key="2">
    <source>
        <dbReference type="SAM" id="SignalP"/>
    </source>
</evidence>
<feature type="region of interest" description="Disordered" evidence="1">
    <location>
        <begin position="132"/>
        <end position="152"/>
    </location>
</feature>
<name>A0A2P2E2D1_9LEPT</name>
<dbReference type="Proteomes" id="UP000245133">
    <property type="component" value="Unassembled WGS sequence"/>
</dbReference>
<gene>
    <name evidence="3" type="ORF">LPTSP4_24970</name>
</gene>
<feature type="signal peptide" evidence="2">
    <location>
        <begin position="1"/>
        <end position="24"/>
    </location>
</feature>
<evidence type="ECO:0000256" key="1">
    <source>
        <dbReference type="SAM" id="MobiDB-lite"/>
    </source>
</evidence>
<feature type="chain" id="PRO_5015193261" evidence="2">
    <location>
        <begin position="25"/>
        <end position="152"/>
    </location>
</feature>
<evidence type="ECO:0000313" key="4">
    <source>
        <dbReference type="Proteomes" id="UP000245133"/>
    </source>
</evidence>
<organism evidence="3 4">
    <name type="scientific">Leptospira ryugenii</name>
    <dbReference type="NCBI Taxonomy" id="1917863"/>
    <lineage>
        <taxon>Bacteria</taxon>
        <taxon>Pseudomonadati</taxon>
        <taxon>Spirochaetota</taxon>
        <taxon>Spirochaetia</taxon>
        <taxon>Leptospirales</taxon>
        <taxon>Leptospiraceae</taxon>
        <taxon>Leptospira</taxon>
    </lineage>
</organism>
<dbReference type="RefSeq" id="WP_108977208.1">
    <property type="nucleotide sequence ID" value="NZ_BFBB01000008.1"/>
</dbReference>